<dbReference type="InterPro" id="IPR036739">
    <property type="entry name" value="SLC41_membr_dom_sf"/>
</dbReference>
<feature type="domain" description="CBS" evidence="10">
    <location>
        <begin position="223"/>
        <end position="281"/>
    </location>
</feature>
<organism evidence="11 12">
    <name type="scientific">Roseibium alexandrii</name>
    <dbReference type="NCBI Taxonomy" id="388408"/>
    <lineage>
        <taxon>Bacteria</taxon>
        <taxon>Pseudomonadati</taxon>
        <taxon>Pseudomonadota</taxon>
        <taxon>Alphaproteobacteria</taxon>
        <taxon>Hyphomicrobiales</taxon>
        <taxon>Stappiaceae</taxon>
        <taxon>Roseibium</taxon>
    </lineage>
</organism>
<evidence type="ECO:0000256" key="8">
    <source>
        <dbReference type="PROSITE-ProRule" id="PRU00703"/>
    </source>
</evidence>
<evidence type="ECO:0000256" key="9">
    <source>
        <dbReference type="RuleBase" id="RU362011"/>
    </source>
</evidence>
<evidence type="ECO:0000256" key="6">
    <source>
        <dbReference type="ARBA" id="ARBA00022989"/>
    </source>
</evidence>
<dbReference type="InterPro" id="IPR000644">
    <property type="entry name" value="CBS_dom"/>
</dbReference>
<comment type="subcellular location">
    <subcellularLocation>
        <location evidence="9">Cell membrane</location>
        <topology evidence="9">Multi-pass membrane protein</topology>
    </subcellularLocation>
    <subcellularLocation>
        <location evidence="1">Membrane</location>
        <topology evidence="1">Multi-pass membrane protein</topology>
    </subcellularLocation>
</comment>
<dbReference type="AlphaFoldDB" id="A0A0M7A238"/>
<feature type="domain" description="CBS" evidence="10">
    <location>
        <begin position="159"/>
        <end position="221"/>
    </location>
</feature>
<dbReference type="InterPro" id="IPR046342">
    <property type="entry name" value="CBS_dom_sf"/>
</dbReference>
<evidence type="ECO:0000256" key="1">
    <source>
        <dbReference type="ARBA" id="ARBA00004141"/>
    </source>
</evidence>
<dbReference type="PANTHER" id="PTHR43773:SF1">
    <property type="entry name" value="MAGNESIUM TRANSPORTER MGTE"/>
    <property type="match status" value="1"/>
</dbReference>
<keyword evidence="12" id="KW-1185">Reference proteome</keyword>
<dbReference type="Proteomes" id="UP000053235">
    <property type="component" value="Unassembled WGS sequence"/>
</dbReference>
<dbReference type="Gene3D" id="1.10.357.20">
    <property type="entry name" value="SLC41 divalent cation transporters, integral membrane domain"/>
    <property type="match status" value="1"/>
</dbReference>
<dbReference type="CDD" id="cd04606">
    <property type="entry name" value="CBS_pair_Mg_transporter"/>
    <property type="match status" value="1"/>
</dbReference>
<keyword evidence="5 9" id="KW-0460">Magnesium</keyword>
<dbReference type="GO" id="GO:0015095">
    <property type="term" value="F:magnesium ion transmembrane transporter activity"/>
    <property type="evidence" value="ECO:0007669"/>
    <property type="project" value="UniProtKB-UniRule"/>
</dbReference>
<name>A0A0M7A238_9HYPH</name>
<dbReference type="STRING" id="388408.LAX5112_01764"/>
<protein>
    <recommendedName>
        <fullName evidence="9">Magnesium transporter MgtE</fullName>
    </recommendedName>
</protein>
<feature type="transmembrane region" description="Helical" evidence="9">
    <location>
        <begin position="412"/>
        <end position="438"/>
    </location>
</feature>
<feature type="transmembrane region" description="Helical" evidence="9">
    <location>
        <begin position="305"/>
        <end position="325"/>
    </location>
</feature>
<dbReference type="PROSITE" id="PS51371">
    <property type="entry name" value="CBS"/>
    <property type="match status" value="2"/>
</dbReference>
<dbReference type="Pfam" id="PF00571">
    <property type="entry name" value="CBS"/>
    <property type="match status" value="2"/>
</dbReference>
<keyword evidence="4 9" id="KW-0812">Transmembrane</keyword>
<feature type="transmembrane region" description="Helical" evidence="9">
    <location>
        <begin position="450"/>
        <end position="474"/>
    </location>
</feature>
<dbReference type="InterPro" id="IPR006667">
    <property type="entry name" value="SLC41_membr_dom"/>
</dbReference>
<dbReference type="Gene3D" id="3.10.580.10">
    <property type="entry name" value="CBS-domain"/>
    <property type="match status" value="1"/>
</dbReference>
<keyword evidence="3 9" id="KW-0813">Transport</keyword>
<keyword evidence="9" id="KW-1003">Cell membrane</keyword>
<evidence type="ECO:0000256" key="3">
    <source>
        <dbReference type="ARBA" id="ARBA00022448"/>
    </source>
</evidence>
<gene>
    <name evidence="11" type="primary">mgtE</name>
    <name evidence="11" type="ORF">LAX5112_01764</name>
</gene>
<reference evidence="12" key="1">
    <citation type="submission" date="2015-07" db="EMBL/GenBank/DDBJ databases">
        <authorList>
            <person name="Rodrigo-Torres Lidia"/>
            <person name="Arahal R.David."/>
        </authorList>
    </citation>
    <scope>NUCLEOTIDE SEQUENCE [LARGE SCALE GENOMIC DNA]</scope>
    <source>
        <strain evidence="12">CECT 5112</strain>
    </source>
</reference>
<dbReference type="SUPFAM" id="SSF158791">
    <property type="entry name" value="MgtE N-terminal domain-like"/>
    <property type="match status" value="1"/>
</dbReference>
<dbReference type="Gene3D" id="1.25.60.10">
    <property type="entry name" value="MgtE N-terminal domain-like"/>
    <property type="match status" value="1"/>
</dbReference>
<dbReference type="NCBIfam" id="TIGR00400">
    <property type="entry name" value="mgtE"/>
    <property type="match status" value="1"/>
</dbReference>
<comment type="function">
    <text evidence="9">Acts as a magnesium transporter.</text>
</comment>
<sequence>MSKAETMASALPEIVWTREPAQEHLEGNDAALASVRDMIKAGKRQDLLDLLKLWDPTDVMQMLTRLRLKHARKLFKWLPANPSIKVVAELSPEFRSILMEESTLDQFRDILAGLDPEDAIEILNEFPEDAADELIARLPDVEDIATRASYADDTAGRVMARKFVALPEACTAGEAVEQMRAEADRIRKVFTVYVTDADGRLTGTVEVGKLLLAPADAPLSSIMNRDVISVSADMDQEEVLRLARKRDMRTVPVVGADGHLVGRITPKQLTRIASDEANEDMLLMSGVSAESRPDDTVFRIVRGRLPWLLAGLIGASVAATVVGSYEDQLAEAAILAAFIPVTMSMAGNAGLQASAVAVQGIATGALWSGDIVFRLLKEFLAALLNGTVAGIILGTLVMLASFVVPLEAPLDLALATSLSLLCVTTIAAMVGATIPIILDKIGIDPAMAIGVFITSSNDVLGVLIFFLMATTFYLG</sequence>
<dbReference type="PANTHER" id="PTHR43773">
    <property type="entry name" value="MAGNESIUM TRANSPORTER MGTE"/>
    <property type="match status" value="1"/>
</dbReference>
<dbReference type="GO" id="GO:0046872">
    <property type="term" value="F:metal ion binding"/>
    <property type="evidence" value="ECO:0007669"/>
    <property type="project" value="UniProtKB-KW"/>
</dbReference>
<dbReference type="InterPro" id="IPR006668">
    <property type="entry name" value="Mg_transptr_MgtE_intracell_dom"/>
</dbReference>
<dbReference type="SMART" id="SM00924">
    <property type="entry name" value="MgtE_N"/>
    <property type="match status" value="1"/>
</dbReference>
<dbReference type="SUPFAM" id="SSF161093">
    <property type="entry name" value="MgtE membrane domain-like"/>
    <property type="match status" value="1"/>
</dbReference>
<comment type="caution">
    <text evidence="9">Lacks conserved residue(s) required for the propagation of feature annotation.</text>
</comment>
<evidence type="ECO:0000259" key="10">
    <source>
        <dbReference type="PROSITE" id="PS51371"/>
    </source>
</evidence>
<feature type="transmembrane region" description="Helical" evidence="9">
    <location>
        <begin position="379"/>
        <end position="406"/>
    </location>
</feature>
<keyword evidence="8" id="KW-0129">CBS domain</keyword>
<evidence type="ECO:0000313" key="11">
    <source>
        <dbReference type="EMBL" id="CTQ68506.1"/>
    </source>
</evidence>
<keyword evidence="6 9" id="KW-1133">Transmembrane helix</keyword>
<dbReference type="Pfam" id="PF01769">
    <property type="entry name" value="MgtE"/>
    <property type="match status" value="1"/>
</dbReference>
<dbReference type="InterPro" id="IPR038076">
    <property type="entry name" value="MgtE_N_sf"/>
</dbReference>
<evidence type="ECO:0000256" key="4">
    <source>
        <dbReference type="ARBA" id="ARBA00022692"/>
    </source>
</evidence>
<dbReference type="SMART" id="SM00116">
    <property type="entry name" value="CBS"/>
    <property type="match status" value="1"/>
</dbReference>
<evidence type="ECO:0000256" key="7">
    <source>
        <dbReference type="ARBA" id="ARBA00023136"/>
    </source>
</evidence>
<dbReference type="GO" id="GO:0005886">
    <property type="term" value="C:plasma membrane"/>
    <property type="evidence" value="ECO:0007669"/>
    <property type="project" value="UniProtKB-SubCell"/>
</dbReference>
<evidence type="ECO:0000256" key="5">
    <source>
        <dbReference type="ARBA" id="ARBA00022842"/>
    </source>
</evidence>
<dbReference type="OrthoDB" id="9790355at2"/>
<dbReference type="InterPro" id="IPR006669">
    <property type="entry name" value="MgtE_transporter"/>
</dbReference>
<evidence type="ECO:0000313" key="12">
    <source>
        <dbReference type="Proteomes" id="UP000053235"/>
    </source>
</evidence>
<dbReference type="SUPFAM" id="SSF54631">
    <property type="entry name" value="CBS-domain pair"/>
    <property type="match status" value="1"/>
</dbReference>
<dbReference type="RefSeq" id="WP_055671493.1">
    <property type="nucleotide sequence ID" value="NZ_CXWD01000006.1"/>
</dbReference>
<comment type="similarity">
    <text evidence="2 9">Belongs to the SLC41A transporter family.</text>
</comment>
<comment type="subunit">
    <text evidence="9">Homodimer.</text>
</comment>
<accession>A0A0M7A238</accession>
<dbReference type="Pfam" id="PF03448">
    <property type="entry name" value="MgtE_N"/>
    <property type="match status" value="1"/>
</dbReference>
<keyword evidence="9" id="KW-0479">Metal-binding</keyword>
<proteinExistence type="inferred from homology"/>
<evidence type="ECO:0000256" key="2">
    <source>
        <dbReference type="ARBA" id="ARBA00009749"/>
    </source>
</evidence>
<keyword evidence="7 9" id="KW-0472">Membrane</keyword>
<dbReference type="EMBL" id="CXWD01000006">
    <property type="protein sequence ID" value="CTQ68506.1"/>
    <property type="molecule type" value="Genomic_DNA"/>
</dbReference>